<proteinExistence type="predicted"/>
<feature type="domain" description="Secretion system C-terminal sorting" evidence="2">
    <location>
        <begin position="715"/>
        <end position="774"/>
    </location>
</feature>
<sequence length="782" mass="89247" precursor="true">MRSLKLTSSLWILMLVVIFTQDVYAQYPTPNMPGWHAKYWFYRWRLRNDFMVMGDGPGQSLVAESRNLGRNEYMAWSDCMIMHGYYLTMLAIEHRILEEKGRWADLKNNERELYYAIKAFERVDDISETFYSGQGDKGDEEAFRLGDWTLSHDVNGYFHRDDVPPDFINRNQWIDTFNYIAPDFTTNYYKLKSGKTGIDYGADLKYNRSAYSDLWEDNIQGYQHSPHKLDAKQFPIVNFKKGEEEEGYYGYSEASVDQIIRLLLGFFTITKSIPNVYYDIDLDKDGDIDVSFNINEQARRHSTNILGRLAGKFSGTLDVASPYSPTTWAYPSLHLHATGGNGYWTVINPRGNQVSEGAVIFNYMPPMQKVSAPLFTSNNDLEITNATHAAFPASSLYTTWWNSGLNGYSEPGNVKMSLILNAISNSGSGVLPVGTFIYNKSADHHYQALYTPLYDYLWGWNPSLQVNKNKKAQAYQYASEMLSMAPCVGPHNFCKTNTIDSQWGFTYPPFSDNQDPDGIPYYWNVPFVFDNNHDQWDDGLDLTEGWFSGVDYMMLYNLVYANNDEAQPLYHDLINRLIDYDINTDSYTNLMNVSGVGLMLGAFENMKITGNIYGSTPVTVKALEYVQIDNGLIDPFPNGSVTIETGKVTCGNDFTSQNTPYSIDQCQTCNLEEQLGTLFIPETSGKSESNYMEMPELEEDNRLGINESDESTISIFPNPTSDFFVISESFQEIIILDQNGSEVKRFDNRAQICDIQKLSSGLYTLIIKLNEYETEHIKLVKI</sequence>
<name>F2IIC2_FLUTR</name>
<reference evidence="3 4" key="1">
    <citation type="journal article" date="2011" name="Stand. Genomic Sci.">
        <title>Complete genome sequence of the gliding freshwater bacterium Fluviicola taffensis type strain (RW262).</title>
        <authorList>
            <person name="Woyke T."/>
            <person name="Chertkov O."/>
            <person name="Lapidus A."/>
            <person name="Nolan M."/>
            <person name="Lucas S."/>
            <person name="Del Rio T.G."/>
            <person name="Tice H."/>
            <person name="Cheng J.F."/>
            <person name="Tapia R."/>
            <person name="Han C."/>
            <person name="Goodwin L."/>
            <person name="Pitluck S."/>
            <person name="Liolios K."/>
            <person name="Pagani I."/>
            <person name="Ivanova N."/>
            <person name="Huntemann M."/>
            <person name="Mavromatis K."/>
            <person name="Mikhailova N."/>
            <person name="Pati A."/>
            <person name="Chen A."/>
            <person name="Palaniappan K."/>
            <person name="Land M."/>
            <person name="Hauser L."/>
            <person name="Brambilla E.M."/>
            <person name="Rohde M."/>
            <person name="Mwirichia R."/>
            <person name="Sikorski J."/>
            <person name="Tindall B.J."/>
            <person name="Goker M."/>
            <person name="Bristow J."/>
            <person name="Eisen J.A."/>
            <person name="Markowitz V."/>
            <person name="Hugenholtz P."/>
            <person name="Klenk H.P."/>
            <person name="Kyrpides N.C."/>
        </authorList>
    </citation>
    <scope>NUCLEOTIDE SEQUENCE [LARGE SCALE GENOMIC DNA]</scope>
    <source>
        <strain evidence="4">DSM 16823 / RW262 / RW262</strain>
    </source>
</reference>
<dbReference type="EMBL" id="CP002542">
    <property type="protein sequence ID" value="AEA43831.1"/>
    <property type="molecule type" value="Genomic_DNA"/>
</dbReference>
<dbReference type="AlphaFoldDB" id="F2IIC2"/>
<keyword evidence="4" id="KW-1185">Reference proteome</keyword>
<evidence type="ECO:0000313" key="4">
    <source>
        <dbReference type="Proteomes" id="UP000007463"/>
    </source>
</evidence>
<reference evidence="4" key="2">
    <citation type="submission" date="2011-02" db="EMBL/GenBank/DDBJ databases">
        <title>The complete genome of Fluviicola taffensis DSM 16823.</title>
        <authorList>
            <consortium name="US DOE Joint Genome Institute (JGI-PGF)"/>
            <person name="Lucas S."/>
            <person name="Copeland A."/>
            <person name="Lapidus A."/>
            <person name="Bruce D."/>
            <person name="Goodwin L."/>
            <person name="Pitluck S."/>
            <person name="Kyrpides N."/>
            <person name="Mavromatis K."/>
            <person name="Ivanova N."/>
            <person name="Mikhailova N."/>
            <person name="Pagani I."/>
            <person name="Chertkov O."/>
            <person name="Detter J.C."/>
            <person name="Han C."/>
            <person name="Tapia R."/>
            <person name="Land M."/>
            <person name="Hauser L."/>
            <person name="Markowitz V."/>
            <person name="Cheng J.-F."/>
            <person name="Hugenholtz P."/>
            <person name="Woyke T."/>
            <person name="Wu D."/>
            <person name="Tindall B."/>
            <person name="Pomrenke H.G."/>
            <person name="Brambilla E."/>
            <person name="Klenk H.-P."/>
            <person name="Eisen J.A."/>
        </authorList>
    </citation>
    <scope>NUCLEOTIDE SEQUENCE [LARGE SCALE GENOMIC DNA]</scope>
    <source>
        <strain evidence="4">DSM 16823 / RW262 / RW262</strain>
    </source>
</reference>
<dbReference type="HOGENOM" id="CLU_358164_0_0_10"/>
<evidence type="ECO:0000313" key="3">
    <source>
        <dbReference type="EMBL" id="AEA43831.1"/>
    </source>
</evidence>
<keyword evidence="1" id="KW-0732">Signal</keyword>
<dbReference type="Proteomes" id="UP000007463">
    <property type="component" value="Chromosome"/>
</dbReference>
<gene>
    <name evidence="3" type="ordered locus">Fluta_1844</name>
</gene>
<dbReference type="RefSeq" id="WP_013686601.1">
    <property type="nucleotide sequence ID" value="NC_015321.1"/>
</dbReference>
<evidence type="ECO:0000256" key="1">
    <source>
        <dbReference type="ARBA" id="ARBA00022729"/>
    </source>
</evidence>
<dbReference type="OrthoDB" id="964745at2"/>
<accession>F2IIC2</accession>
<dbReference type="InterPro" id="IPR026444">
    <property type="entry name" value="Secre_tail"/>
</dbReference>
<protein>
    <recommendedName>
        <fullName evidence="2">Secretion system C-terminal sorting domain-containing protein</fullName>
    </recommendedName>
</protein>
<organism evidence="3 4">
    <name type="scientific">Fluviicola taffensis (strain DSM 16823 / NCIMB 13979 / RW262)</name>
    <dbReference type="NCBI Taxonomy" id="755732"/>
    <lineage>
        <taxon>Bacteria</taxon>
        <taxon>Pseudomonadati</taxon>
        <taxon>Bacteroidota</taxon>
        <taxon>Flavobacteriia</taxon>
        <taxon>Flavobacteriales</taxon>
        <taxon>Crocinitomicaceae</taxon>
        <taxon>Fluviicola</taxon>
    </lineage>
</organism>
<dbReference type="KEGG" id="fte:Fluta_1844"/>
<dbReference type="eggNOG" id="ENOG503452S">
    <property type="taxonomic scope" value="Bacteria"/>
</dbReference>
<dbReference type="STRING" id="755732.Fluta_1844"/>
<dbReference type="Pfam" id="PF18962">
    <property type="entry name" value="Por_Secre_tail"/>
    <property type="match status" value="1"/>
</dbReference>
<evidence type="ECO:0000259" key="2">
    <source>
        <dbReference type="Pfam" id="PF18962"/>
    </source>
</evidence>